<organism evidence="1 2">
    <name type="scientific">Thioclava indica</name>
    <dbReference type="NCBI Taxonomy" id="1353528"/>
    <lineage>
        <taxon>Bacteria</taxon>
        <taxon>Pseudomonadati</taxon>
        <taxon>Pseudomonadota</taxon>
        <taxon>Alphaproteobacteria</taxon>
        <taxon>Rhodobacterales</taxon>
        <taxon>Paracoccaceae</taxon>
        <taxon>Thioclava</taxon>
    </lineage>
</organism>
<gene>
    <name evidence="1" type="ORF">DT23_12740</name>
</gene>
<evidence type="ECO:0000313" key="1">
    <source>
        <dbReference type="EMBL" id="KEO60703.1"/>
    </source>
</evidence>
<dbReference type="Proteomes" id="UP000027471">
    <property type="component" value="Unassembled WGS sequence"/>
</dbReference>
<keyword evidence="2" id="KW-1185">Reference proteome</keyword>
<sequence length="96" mass="10613">MNGSNGPEQACLIPGGGAFDTAVQFQKVLIQTRTRIEQRDQSMRQNLIHFKHRTTEAVIAAMLHCLGQTKAEDLQWPAPFVGQIDCLVEQCFAGAE</sequence>
<dbReference type="AlphaFoldDB" id="A0A074JYR8"/>
<reference evidence="1 2" key="1">
    <citation type="journal article" date="2015" name="Antonie Van Leeuwenhoek">
        <title>Thioclava indica sp. nov., isolated from surface seawater of the Indian Ocean.</title>
        <authorList>
            <person name="Liu Y."/>
            <person name="Lai Q."/>
            <person name="Du J."/>
            <person name="Xu H."/>
            <person name="Jiang L."/>
            <person name="Shao Z."/>
        </authorList>
    </citation>
    <scope>NUCLEOTIDE SEQUENCE [LARGE SCALE GENOMIC DNA]</scope>
    <source>
        <strain evidence="1 2">DT23-4</strain>
    </source>
</reference>
<protein>
    <submittedName>
        <fullName evidence="1">Uncharacterized protein</fullName>
    </submittedName>
</protein>
<accession>A0A074JYR8</accession>
<evidence type="ECO:0000313" key="2">
    <source>
        <dbReference type="Proteomes" id="UP000027471"/>
    </source>
</evidence>
<dbReference type="EMBL" id="AUNB01000016">
    <property type="protein sequence ID" value="KEO60703.1"/>
    <property type="molecule type" value="Genomic_DNA"/>
</dbReference>
<comment type="caution">
    <text evidence="1">The sequence shown here is derived from an EMBL/GenBank/DDBJ whole genome shotgun (WGS) entry which is preliminary data.</text>
</comment>
<name>A0A074JYR8_9RHOB</name>
<proteinExistence type="predicted"/>